<reference evidence="2" key="1">
    <citation type="submission" date="2022-11" db="UniProtKB">
        <authorList>
            <consortium name="WormBaseParasite"/>
        </authorList>
    </citation>
    <scope>IDENTIFICATION</scope>
</reference>
<accession>A0AC34QEX7</accession>
<dbReference type="Proteomes" id="UP000887576">
    <property type="component" value="Unplaced"/>
</dbReference>
<proteinExistence type="predicted"/>
<name>A0AC34QEX7_9BILA</name>
<dbReference type="WBParaSite" id="JU765_v2.g15737.t1">
    <property type="protein sequence ID" value="JU765_v2.g15737.t1"/>
    <property type="gene ID" value="JU765_v2.g15737"/>
</dbReference>
<organism evidence="1 2">
    <name type="scientific">Panagrolaimus sp. JU765</name>
    <dbReference type="NCBI Taxonomy" id="591449"/>
    <lineage>
        <taxon>Eukaryota</taxon>
        <taxon>Metazoa</taxon>
        <taxon>Ecdysozoa</taxon>
        <taxon>Nematoda</taxon>
        <taxon>Chromadorea</taxon>
        <taxon>Rhabditida</taxon>
        <taxon>Tylenchina</taxon>
        <taxon>Panagrolaimomorpha</taxon>
        <taxon>Panagrolaimoidea</taxon>
        <taxon>Panagrolaimidae</taxon>
        <taxon>Panagrolaimus</taxon>
    </lineage>
</organism>
<sequence length="227" mass="25315">MQFSNRPTHFMPYGPPQNQPPFMFFFVPHPTLMPVPKRMPNRTADVKEKSNVSSSDSSPDSSILIENDSIEPASSPGSNVTKEDVLYRFQASKKNREVEKNDEDSSRPSTAEDSSRPDTPSSGCASPLTEQERRRKLGPVFHPRFLGIASILDKPSCLNGEIPSEDDAPKLTDYNFSQKTVPPSIDEHLLMMANNCRKFNEPDLNADVAVKMVAIMGTKRMMNALNL</sequence>
<evidence type="ECO:0000313" key="1">
    <source>
        <dbReference type="Proteomes" id="UP000887576"/>
    </source>
</evidence>
<evidence type="ECO:0000313" key="2">
    <source>
        <dbReference type="WBParaSite" id="JU765_v2.g15737.t1"/>
    </source>
</evidence>
<protein>
    <submittedName>
        <fullName evidence="2">Bromo domain-containing protein</fullName>
    </submittedName>
</protein>